<dbReference type="Gene3D" id="3.80.10.10">
    <property type="entry name" value="Ribonuclease Inhibitor"/>
    <property type="match status" value="2"/>
</dbReference>
<organism evidence="9 10">
    <name type="scientific">Agrilus planipennis</name>
    <name type="common">Emerald ash borer</name>
    <name type="synonym">Agrilus marcopoli</name>
    <dbReference type="NCBI Taxonomy" id="224129"/>
    <lineage>
        <taxon>Eukaryota</taxon>
        <taxon>Metazoa</taxon>
        <taxon>Ecdysozoa</taxon>
        <taxon>Arthropoda</taxon>
        <taxon>Hexapoda</taxon>
        <taxon>Insecta</taxon>
        <taxon>Pterygota</taxon>
        <taxon>Neoptera</taxon>
        <taxon>Endopterygota</taxon>
        <taxon>Coleoptera</taxon>
        <taxon>Polyphaga</taxon>
        <taxon>Elateriformia</taxon>
        <taxon>Buprestoidea</taxon>
        <taxon>Buprestidae</taxon>
        <taxon>Agrilinae</taxon>
        <taxon>Agrilus</taxon>
    </lineage>
</organism>
<protein>
    <submittedName>
        <fullName evidence="10">Tonsoku-like protein isoform X1</fullName>
    </submittedName>
</protein>
<dbReference type="SMART" id="SM00028">
    <property type="entry name" value="TPR"/>
    <property type="match status" value="5"/>
</dbReference>
<feature type="repeat" description="ANK" evidence="5">
    <location>
        <begin position="553"/>
        <end position="585"/>
    </location>
</feature>
<dbReference type="STRING" id="224129.A0A1W4X0I2"/>
<dbReference type="RefSeq" id="XP_018325903.1">
    <property type="nucleotide sequence ID" value="XM_018470401.1"/>
</dbReference>
<dbReference type="PROSITE" id="PS50005">
    <property type="entry name" value="TPR"/>
    <property type="match status" value="1"/>
</dbReference>
<dbReference type="Pfam" id="PF13424">
    <property type="entry name" value="TPR_12"/>
    <property type="match status" value="1"/>
</dbReference>
<gene>
    <name evidence="10" type="primary">LOC108737529</name>
</gene>
<evidence type="ECO:0000256" key="5">
    <source>
        <dbReference type="PROSITE-ProRule" id="PRU00023"/>
    </source>
</evidence>
<evidence type="ECO:0000256" key="3">
    <source>
        <dbReference type="ARBA" id="ARBA00022737"/>
    </source>
</evidence>
<feature type="repeat" description="TPR" evidence="6">
    <location>
        <begin position="198"/>
        <end position="231"/>
    </location>
</feature>
<evidence type="ECO:0000256" key="1">
    <source>
        <dbReference type="ARBA" id="ARBA00004123"/>
    </source>
</evidence>
<sequence>MDEQILLRKKHKAFKVGNQLMFASICTDLGDLYTNEAKYENAIEQYRDLAKTYEELQRRMDYAKANRMIGEAYMHLNQFEEALQCQNIYLGIAQEENNKLEEQRALATIGHTYLTSYLYDSENNKKHLDFAQNFLMKSLVICENLTGISKYDHMDMSARLFANLGVIQECEGNFDKGIELVERSIKICKTHNLYDQLERSYNQLGSLYFQKKEFDKAISQYNLAIDAAGYLRDKTYRIVASLLSKSEILISLSDFRGAKQVLLKAYKMKSPNVVDQETVIHKLKIVAAMCYAEDALLITNDTDYVRRKHLYEKLGDGACELKVYSLGIQYYEKMLNVAIKSGDTDKALSPCYISLAQTYKDNKQYDLSLSYFQKEYSLCRNELKEAVTTLLDMAEVMELAKKDWVQIDSVYRKAYNHCKLDTDNRLKAKVLSRHIAQLKNANKITEAQNLESEYEKLNIGESESESESLEFQTTPNIGDDVCINEITDDSDSSDNEKIPDKLRFSTRKKTKTFMLKKNAKGETQLHTACINGKFELAKKLIQQKHPINIRDNCGWLPIHEACLHGHLDIVELLVNHGATINDRGGTGCGGTTPIHDAAINGHLEIVEFLLNHGASSIVKDDKGDTPLALLKQWRETEKLDTSMQAYYNILIDRMSKDLEKAGQTEKAHFQKSSHSSSVYDNMPSQNNREPEITKSTVVERLRNFLPSNEDLFTNIPSSSMVCNEIFESDSNSNDSISVHENLSSESVTTEYKNVMKNLRRTTWDISKKRKSDEEVKISAHLSIEDIGDDNWLDDDLGSTTNKKRKTILSDNICVFDSFETKRDSFSPKSDISSHSLKELNNLTSKPSQDSNCSPLNNEVSDVTTGTFLEESDSSTDSFKTISEKDQLSPTQTRFLHRNNEKALLTKSNKRNKQKKKYQLKLTDMTIQKYIAEADSTTDLSVSIEKDDIVTQNRNQFLNDPIISVDVRIDSKLYRVPILLSDLNKKTVKWLAEEAARRYARKELVRPVLDLETKNGAVLAEDDFVSILFPAGNIQSEEIQARIVRWDIPSLVERFRESCITYELDVQEEIEETLQMSSTSINLSDFGLRDVYLKPFFKAINHQTNLNDLNLSGNVLTKESMTDLCFSISSLTHLRNLNLSSCNLNADLLKIFSDSFLNNTGQILENLVNLNLNFNPLTANSMKYLATLTRFLKLEALHLAAVDFSFTVFDSSVNKDLELCLKSIKVLDISSNNLKTEEVAKILSWLDQNILENLNVSNNNQFSIGICGEVTAFLMNCENSTLKLKTLNLSRCNVIDDEIEELLRALEFSNGLKHLNLSYNPQLTLKSSKKLLQHYSLVNLNLMGCDIAFTGMKNAVELINFEKCIIRNLSVTFLDDESLKNCEELIKIWKNKYHDMCRIIKQRQFIQFVVFETNQ</sequence>
<dbReference type="InterPro" id="IPR002110">
    <property type="entry name" value="Ankyrin_rpt"/>
</dbReference>
<keyword evidence="4" id="KW-0539">Nucleus</keyword>
<dbReference type="GO" id="GO:0043596">
    <property type="term" value="C:nuclear replication fork"/>
    <property type="evidence" value="ECO:0007669"/>
    <property type="project" value="TreeGrafter"/>
</dbReference>
<dbReference type="InterPro" id="IPR052311">
    <property type="entry name" value="MMS22L-TONSL_complex_comp"/>
</dbReference>
<dbReference type="FunCoup" id="A0A1W4X0I2">
    <property type="interactions" value="360"/>
</dbReference>
<dbReference type="PROSITE" id="PS50297">
    <property type="entry name" value="ANK_REP_REGION"/>
    <property type="match status" value="3"/>
</dbReference>
<dbReference type="Proteomes" id="UP000192223">
    <property type="component" value="Unplaced"/>
</dbReference>
<keyword evidence="7" id="KW-0175">Coiled coil</keyword>
<dbReference type="SUPFAM" id="SSF52047">
    <property type="entry name" value="RNI-like"/>
    <property type="match status" value="1"/>
</dbReference>
<dbReference type="InterPro" id="IPR032675">
    <property type="entry name" value="LRR_dom_sf"/>
</dbReference>
<dbReference type="Pfam" id="PF13181">
    <property type="entry name" value="TPR_8"/>
    <property type="match status" value="1"/>
</dbReference>
<dbReference type="InterPro" id="IPR011990">
    <property type="entry name" value="TPR-like_helical_dom_sf"/>
</dbReference>
<accession>A0A1W4X0I2</accession>
<dbReference type="GO" id="GO:0031297">
    <property type="term" value="P:replication fork processing"/>
    <property type="evidence" value="ECO:0007669"/>
    <property type="project" value="TreeGrafter"/>
</dbReference>
<feature type="repeat" description="ANK" evidence="5">
    <location>
        <begin position="589"/>
        <end position="621"/>
    </location>
</feature>
<feature type="region of interest" description="Disordered" evidence="8">
    <location>
        <begin position="869"/>
        <end position="889"/>
    </location>
</feature>
<keyword evidence="3" id="KW-0677">Repeat</keyword>
<dbReference type="Gene3D" id="1.25.40.10">
    <property type="entry name" value="Tetratricopeptide repeat domain"/>
    <property type="match status" value="2"/>
</dbReference>
<dbReference type="InterPro" id="IPR036770">
    <property type="entry name" value="Ankyrin_rpt-contain_sf"/>
</dbReference>
<keyword evidence="6" id="KW-0802">TPR repeat</keyword>
<feature type="region of interest" description="Disordered" evidence="8">
    <location>
        <begin position="664"/>
        <end position="690"/>
    </location>
</feature>
<reference evidence="10" key="1">
    <citation type="submission" date="2025-08" db="UniProtKB">
        <authorList>
            <consortium name="RefSeq"/>
        </authorList>
    </citation>
    <scope>IDENTIFICATION</scope>
    <source>
        <tissue evidence="10">Entire body</tissue>
    </source>
</reference>
<evidence type="ECO:0000256" key="6">
    <source>
        <dbReference type="PROSITE-ProRule" id="PRU00339"/>
    </source>
</evidence>
<dbReference type="SUPFAM" id="SSF48403">
    <property type="entry name" value="Ankyrin repeat"/>
    <property type="match status" value="1"/>
</dbReference>
<dbReference type="SMART" id="SM00248">
    <property type="entry name" value="ANK"/>
    <property type="match status" value="3"/>
</dbReference>
<keyword evidence="2" id="KW-0433">Leucine-rich repeat</keyword>
<keyword evidence="5" id="KW-0040">ANK repeat</keyword>
<dbReference type="KEGG" id="apln:108737529"/>
<feature type="coiled-coil region" evidence="7">
    <location>
        <begin position="428"/>
        <end position="467"/>
    </location>
</feature>
<dbReference type="GO" id="GO:0000724">
    <property type="term" value="P:double-strand break repair via homologous recombination"/>
    <property type="evidence" value="ECO:0007669"/>
    <property type="project" value="TreeGrafter"/>
</dbReference>
<dbReference type="GeneID" id="108737529"/>
<evidence type="ECO:0000313" key="10">
    <source>
        <dbReference type="RefSeq" id="XP_018325903.1"/>
    </source>
</evidence>
<dbReference type="PROSITE" id="PS50088">
    <property type="entry name" value="ANK_REPEAT"/>
    <property type="match status" value="3"/>
</dbReference>
<proteinExistence type="predicted"/>
<dbReference type="SUPFAM" id="SSF48452">
    <property type="entry name" value="TPR-like"/>
    <property type="match status" value="3"/>
</dbReference>
<dbReference type="Gene3D" id="1.25.40.20">
    <property type="entry name" value="Ankyrin repeat-containing domain"/>
    <property type="match status" value="1"/>
</dbReference>
<dbReference type="InParanoid" id="A0A1W4X0I2"/>
<keyword evidence="9" id="KW-1185">Reference proteome</keyword>
<evidence type="ECO:0000256" key="2">
    <source>
        <dbReference type="ARBA" id="ARBA00022614"/>
    </source>
</evidence>
<dbReference type="Pfam" id="PF13857">
    <property type="entry name" value="Ank_5"/>
    <property type="match status" value="1"/>
</dbReference>
<evidence type="ECO:0000256" key="7">
    <source>
        <dbReference type="SAM" id="Coils"/>
    </source>
</evidence>
<dbReference type="PANTHER" id="PTHR46358">
    <property type="entry name" value="TONSOKU-LIKE PROTEIN"/>
    <property type="match status" value="1"/>
</dbReference>
<dbReference type="PRINTS" id="PR01415">
    <property type="entry name" value="ANKYRIN"/>
</dbReference>
<evidence type="ECO:0000313" key="9">
    <source>
        <dbReference type="Proteomes" id="UP000192223"/>
    </source>
</evidence>
<feature type="compositionally biased region" description="Polar residues" evidence="8">
    <location>
        <begin position="670"/>
        <end position="687"/>
    </location>
</feature>
<evidence type="ECO:0000256" key="8">
    <source>
        <dbReference type="SAM" id="MobiDB-lite"/>
    </source>
</evidence>
<dbReference type="Pfam" id="PF12796">
    <property type="entry name" value="Ank_2"/>
    <property type="match status" value="1"/>
</dbReference>
<name>A0A1W4X0I2_AGRPL</name>
<evidence type="ECO:0000256" key="4">
    <source>
        <dbReference type="ARBA" id="ARBA00023242"/>
    </source>
</evidence>
<feature type="coiled-coil region" evidence="7">
    <location>
        <begin position="36"/>
        <end position="66"/>
    </location>
</feature>
<dbReference type="InterPro" id="IPR019734">
    <property type="entry name" value="TPR_rpt"/>
</dbReference>
<dbReference type="OrthoDB" id="273147at2759"/>
<comment type="subcellular location">
    <subcellularLocation>
        <location evidence="1">Nucleus</location>
    </subcellularLocation>
</comment>
<dbReference type="PANTHER" id="PTHR46358:SF1">
    <property type="entry name" value="TONSOKU-LIKE PROTEIN"/>
    <property type="match status" value="1"/>
</dbReference>
<feature type="repeat" description="ANK" evidence="5">
    <location>
        <begin position="520"/>
        <end position="552"/>
    </location>
</feature>